<evidence type="ECO:0000256" key="1">
    <source>
        <dbReference type="ARBA" id="ARBA00004240"/>
    </source>
</evidence>
<accession>A0AAD3SPX9</accession>
<keyword evidence="8" id="KW-1185">Reference proteome</keyword>
<comment type="similarity">
    <text evidence="2">Belongs to the SEC16 family.</text>
</comment>
<dbReference type="AlphaFoldDB" id="A0AAD3SPX9"/>
<evidence type="ECO:0000256" key="3">
    <source>
        <dbReference type="ARBA" id="ARBA00022448"/>
    </source>
</evidence>
<comment type="subcellular location">
    <subcellularLocation>
        <location evidence="1">Endoplasmic reticulum</location>
    </subcellularLocation>
</comment>
<evidence type="ECO:0000256" key="2">
    <source>
        <dbReference type="ARBA" id="ARBA00005927"/>
    </source>
</evidence>
<sequence>MRVLTGDQMETTINVGFACNFLRQGMKQVPINLDSPDLKTLAKIVNKDVISKDLQGRVPHPITQGTNQLVSSARSEATVLTSYEKSSQSNIISSWATGLNSFVPNRSHVWQFSFTHTVETNGPLQYGCRELDTVLQLFIPNGQYHAPHVGRPFAGRPLYALITFGFGGSPLRRSLPQVSQQGIAFISILFTTNPSLIRWLGELWEIKSCKSGLMRAFQTVHVHIEEDKFQNCFSPCSGSPINILENYNPSAQTSLRANELPDSVVANLFAPTRGKVNFHQHDSSIECLMNLPSETQIQKPASAVQSPLPTDRKKEAVQLAEEGQLWVFALILAHELGEQFYINAVKKVATSHLGASLPLPTLFLLIAKKPEDVFSTNIMRGVGLPESVHMSPPTVQ</sequence>
<dbReference type="Proteomes" id="UP001279734">
    <property type="component" value="Unassembled WGS sequence"/>
</dbReference>
<dbReference type="InterPro" id="IPR024298">
    <property type="entry name" value="Sec16_Sec23-bd"/>
</dbReference>
<organism evidence="7 8">
    <name type="scientific">Nepenthes gracilis</name>
    <name type="common">Slender pitcher plant</name>
    <dbReference type="NCBI Taxonomy" id="150966"/>
    <lineage>
        <taxon>Eukaryota</taxon>
        <taxon>Viridiplantae</taxon>
        <taxon>Streptophyta</taxon>
        <taxon>Embryophyta</taxon>
        <taxon>Tracheophyta</taxon>
        <taxon>Spermatophyta</taxon>
        <taxon>Magnoliopsida</taxon>
        <taxon>eudicotyledons</taxon>
        <taxon>Gunneridae</taxon>
        <taxon>Pentapetalae</taxon>
        <taxon>Caryophyllales</taxon>
        <taxon>Nepenthaceae</taxon>
        <taxon>Nepenthes</taxon>
    </lineage>
</organism>
<dbReference type="GO" id="GO:0007030">
    <property type="term" value="P:Golgi organization"/>
    <property type="evidence" value="ECO:0007669"/>
    <property type="project" value="TreeGrafter"/>
</dbReference>
<feature type="domain" description="Sec16 Sec23-binding" evidence="6">
    <location>
        <begin position="312"/>
        <end position="372"/>
    </location>
</feature>
<dbReference type="Pfam" id="PF12931">
    <property type="entry name" value="TPR_Sec16"/>
    <property type="match status" value="1"/>
</dbReference>
<evidence type="ECO:0000313" key="7">
    <source>
        <dbReference type="EMBL" id="GMH14724.1"/>
    </source>
</evidence>
<dbReference type="GO" id="GO:0070971">
    <property type="term" value="C:endoplasmic reticulum exit site"/>
    <property type="evidence" value="ECO:0007669"/>
    <property type="project" value="TreeGrafter"/>
</dbReference>
<evidence type="ECO:0000256" key="4">
    <source>
        <dbReference type="ARBA" id="ARBA00022824"/>
    </source>
</evidence>
<evidence type="ECO:0000256" key="5">
    <source>
        <dbReference type="ARBA" id="ARBA00022892"/>
    </source>
</evidence>
<evidence type="ECO:0000313" key="8">
    <source>
        <dbReference type="Proteomes" id="UP001279734"/>
    </source>
</evidence>
<dbReference type="EMBL" id="BSYO01000014">
    <property type="protein sequence ID" value="GMH14724.1"/>
    <property type="molecule type" value="Genomic_DNA"/>
</dbReference>
<evidence type="ECO:0000259" key="6">
    <source>
        <dbReference type="Pfam" id="PF12931"/>
    </source>
</evidence>
<comment type="caution">
    <text evidence="7">The sequence shown here is derived from an EMBL/GenBank/DDBJ whole genome shotgun (WGS) entry which is preliminary data.</text>
</comment>
<name>A0AAD3SPX9_NEPGR</name>
<dbReference type="GO" id="GO:0012507">
    <property type="term" value="C:ER to Golgi transport vesicle membrane"/>
    <property type="evidence" value="ECO:0007669"/>
    <property type="project" value="TreeGrafter"/>
</dbReference>
<dbReference type="GO" id="GO:0016192">
    <property type="term" value="P:vesicle-mediated transport"/>
    <property type="evidence" value="ECO:0007669"/>
    <property type="project" value="UniProtKB-KW"/>
</dbReference>
<keyword evidence="4" id="KW-0256">Endoplasmic reticulum</keyword>
<dbReference type="PANTHER" id="PTHR13402:SF6">
    <property type="entry name" value="SECRETORY 16, ISOFORM I"/>
    <property type="match status" value="1"/>
</dbReference>
<protein>
    <recommendedName>
        <fullName evidence="6">Sec16 Sec23-binding domain-containing protein</fullName>
    </recommendedName>
</protein>
<reference evidence="7" key="1">
    <citation type="submission" date="2023-05" db="EMBL/GenBank/DDBJ databases">
        <title>Nepenthes gracilis genome sequencing.</title>
        <authorList>
            <person name="Fukushima K."/>
        </authorList>
    </citation>
    <scope>NUCLEOTIDE SEQUENCE</scope>
    <source>
        <strain evidence="7">SING2019-196</strain>
    </source>
</reference>
<dbReference type="GO" id="GO:0070973">
    <property type="term" value="P:protein localization to endoplasmic reticulum exit site"/>
    <property type="evidence" value="ECO:0007669"/>
    <property type="project" value="TreeGrafter"/>
</dbReference>
<keyword evidence="3" id="KW-0813">Transport</keyword>
<proteinExistence type="inferred from homology"/>
<gene>
    <name evidence="7" type="ORF">Nepgr_016565</name>
</gene>
<dbReference type="PANTHER" id="PTHR13402">
    <property type="entry name" value="RGPR-RELATED"/>
    <property type="match status" value="1"/>
</dbReference>
<keyword evidence="5" id="KW-0931">ER-Golgi transport</keyword>